<gene>
    <name evidence="1" type="ORF">OIE46_00435</name>
</gene>
<reference evidence="1" key="1">
    <citation type="submission" date="2022-10" db="EMBL/GenBank/DDBJ databases">
        <authorList>
            <person name="Wei X."/>
        </authorList>
    </citation>
    <scope>NUCLEOTIDE SEQUENCE</scope>
    <source>
        <strain evidence="1">SD2</strain>
    </source>
</reference>
<dbReference type="EMBL" id="CP107525">
    <property type="protein sequence ID" value="UZW64808.1"/>
    <property type="molecule type" value="Genomic_DNA"/>
</dbReference>
<dbReference type="RefSeq" id="WP_020002791.1">
    <property type="nucleotide sequence ID" value="NZ_CP021129.1"/>
</dbReference>
<accession>A0AAN1B3T8</accession>
<dbReference type="Proteomes" id="UP001164481">
    <property type="component" value="Chromosome"/>
</dbReference>
<dbReference type="Pfam" id="PF12836">
    <property type="entry name" value="HHH_3"/>
    <property type="match status" value="1"/>
</dbReference>
<protein>
    <submittedName>
        <fullName evidence="1">Helix-hairpin-helix domain-containing protein</fullName>
    </submittedName>
</protein>
<name>A0AAN1B3T8_MYCSY</name>
<organism evidence="1 2">
    <name type="scientific">Mycoplasmopsis synoviae</name>
    <name type="common">Mycoplasma synoviae</name>
    <dbReference type="NCBI Taxonomy" id="2109"/>
    <lineage>
        <taxon>Bacteria</taxon>
        <taxon>Bacillati</taxon>
        <taxon>Mycoplasmatota</taxon>
        <taxon>Mycoplasmoidales</taxon>
        <taxon>Metamycoplasmataceae</taxon>
        <taxon>Mycoplasmopsis</taxon>
    </lineage>
</organism>
<proteinExistence type="predicted"/>
<evidence type="ECO:0000313" key="1">
    <source>
        <dbReference type="EMBL" id="UZW64808.1"/>
    </source>
</evidence>
<dbReference type="GeneID" id="93529883"/>
<evidence type="ECO:0000313" key="2">
    <source>
        <dbReference type="Proteomes" id="UP001164481"/>
    </source>
</evidence>
<dbReference type="InterPro" id="IPR010994">
    <property type="entry name" value="RuvA_2-like"/>
</dbReference>
<dbReference type="NCBIfam" id="NF045978">
    <property type="entry name" value="ComEA_MAG0490"/>
    <property type="match status" value="1"/>
</dbReference>
<sequence>MFNSDQSSLSKNFNDKVYFYNVTGAVRNGKNIKSLKPLTYRELFFHAQANSYADFSSFNLDEIAPEKSEVYIPFKNYKLNWKNLKSENQLIAFKISSKQAKAIVKFREKNPVNVTWEKLLNISSVGIKTIEKLKTFLILN</sequence>
<reference evidence="1" key="2">
    <citation type="submission" date="2022-11" db="EMBL/GenBank/DDBJ databases">
        <title>complete genomes of mycoplasma synoviae ZX313 strain and SD2 strain.</title>
        <authorList>
            <person name="Zhong Q."/>
        </authorList>
    </citation>
    <scope>NUCLEOTIDE SEQUENCE</scope>
    <source>
        <strain evidence="1">SD2</strain>
    </source>
</reference>
<dbReference type="AlphaFoldDB" id="A0AAN1B3T8"/>
<dbReference type="SUPFAM" id="SSF47781">
    <property type="entry name" value="RuvA domain 2-like"/>
    <property type="match status" value="1"/>
</dbReference>